<feature type="domain" description="GH18" evidence="3">
    <location>
        <begin position="21"/>
        <end position="127"/>
    </location>
</feature>
<keyword evidence="5" id="KW-1185">Reference proteome</keyword>
<dbReference type="GO" id="GO:0008061">
    <property type="term" value="F:chitin binding"/>
    <property type="evidence" value="ECO:0007669"/>
    <property type="project" value="TreeGrafter"/>
</dbReference>
<dbReference type="GO" id="GO:0005576">
    <property type="term" value="C:extracellular region"/>
    <property type="evidence" value="ECO:0007669"/>
    <property type="project" value="TreeGrafter"/>
</dbReference>
<dbReference type="InterPro" id="IPR001223">
    <property type="entry name" value="Glyco_hydro18_cat"/>
</dbReference>
<comment type="caution">
    <text evidence="4">The sequence shown here is derived from an EMBL/GenBank/DDBJ whole genome shotgun (WGS) entry which is preliminary data.</text>
</comment>
<dbReference type="Gene3D" id="3.20.20.80">
    <property type="entry name" value="Glycosidases"/>
    <property type="match status" value="1"/>
</dbReference>
<keyword evidence="1 2" id="KW-0732">Signal</keyword>
<evidence type="ECO:0000259" key="3">
    <source>
        <dbReference type="PROSITE" id="PS51910"/>
    </source>
</evidence>
<gene>
    <name evidence="4" type="ORF">PVAND_017759</name>
</gene>
<dbReference type="Proteomes" id="UP001107558">
    <property type="component" value="Unassembled WGS sequence"/>
</dbReference>
<accession>A0A9J6B8U4</accession>
<dbReference type="InterPro" id="IPR050314">
    <property type="entry name" value="Glycosyl_Hydrlase_18"/>
</dbReference>
<feature type="signal peptide" evidence="2">
    <location>
        <begin position="1"/>
        <end position="19"/>
    </location>
</feature>
<dbReference type="AlphaFoldDB" id="A0A9J6B8U4"/>
<protein>
    <submittedName>
        <fullName evidence="4">Chitinase ChiA</fullName>
    </submittedName>
</protein>
<evidence type="ECO:0000256" key="2">
    <source>
        <dbReference type="SAM" id="SignalP"/>
    </source>
</evidence>
<feature type="chain" id="PRO_5039942801" evidence="2">
    <location>
        <begin position="20"/>
        <end position="127"/>
    </location>
</feature>
<dbReference type="GO" id="GO:0006032">
    <property type="term" value="P:chitin catabolic process"/>
    <property type="evidence" value="ECO:0007669"/>
    <property type="project" value="TreeGrafter"/>
</dbReference>
<feature type="non-terminal residue" evidence="4">
    <location>
        <position position="1"/>
    </location>
</feature>
<dbReference type="OrthoDB" id="73875at2759"/>
<dbReference type="GO" id="GO:0005975">
    <property type="term" value="P:carbohydrate metabolic process"/>
    <property type="evidence" value="ECO:0007669"/>
    <property type="project" value="InterPro"/>
</dbReference>
<dbReference type="GO" id="GO:0004568">
    <property type="term" value="F:chitinase activity"/>
    <property type="evidence" value="ECO:0007669"/>
    <property type="project" value="TreeGrafter"/>
</dbReference>
<proteinExistence type="predicted"/>
<dbReference type="PROSITE" id="PS51910">
    <property type="entry name" value="GH18_2"/>
    <property type="match status" value="1"/>
</dbReference>
<evidence type="ECO:0000313" key="5">
    <source>
        <dbReference type="Proteomes" id="UP001107558"/>
    </source>
</evidence>
<dbReference type="EMBL" id="JADBJN010000227">
    <property type="protein sequence ID" value="KAG5666071.1"/>
    <property type="molecule type" value="Genomic_DNA"/>
</dbReference>
<dbReference type="PANTHER" id="PTHR11177">
    <property type="entry name" value="CHITINASE"/>
    <property type="match status" value="1"/>
</dbReference>
<dbReference type="PANTHER" id="PTHR11177:SF360">
    <property type="entry name" value="CHITINASE 4-RELATED"/>
    <property type="match status" value="1"/>
</dbReference>
<sequence length="127" mass="14192">MRIFTICIFLYATFFIASADKKIVCFWGTWATYRQGYGKFDVENIDPTICTHIIYSFLGASSNGDVKYLDSYLDLSDNFGRGYIDKFIALKSKSPSTKFLMSIGGWSAYSAVFSQIASSASTRNAFA</sequence>
<dbReference type="InterPro" id="IPR017853">
    <property type="entry name" value="GH"/>
</dbReference>
<dbReference type="Pfam" id="PF00704">
    <property type="entry name" value="Glyco_hydro_18"/>
    <property type="match status" value="1"/>
</dbReference>
<evidence type="ECO:0000256" key="1">
    <source>
        <dbReference type="ARBA" id="ARBA00022729"/>
    </source>
</evidence>
<organism evidence="4 5">
    <name type="scientific">Polypedilum vanderplanki</name>
    <name type="common">Sleeping chironomid midge</name>
    <dbReference type="NCBI Taxonomy" id="319348"/>
    <lineage>
        <taxon>Eukaryota</taxon>
        <taxon>Metazoa</taxon>
        <taxon>Ecdysozoa</taxon>
        <taxon>Arthropoda</taxon>
        <taxon>Hexapoda</taxon>
        <taxon>Insecta</taxon>
        <taxon>Pterygota</taxon>
        <taxon>Neoptera</taxon>
        <taxon>Endopterygota</taxon>
        <taxon>Diptera</taxon>
        <taxon>Nematocera</taxon>
        <taxon>Chironomoidea</taxon>
        <taxon>Chironomidae</taxon>
        <taxon>Chironominae</taxon>
        <taxon>Polypedilum</taxon>
        <taxon>Polypedilum</taxon>
    </lineage>
</organism>
<reference evidence="4" key="1">
    <citation type="submission" date="2021-03" db="EMBL/GenBank/DDBJ databases">
        <title>Chromosome level genome of the anhydrobiotic midge Polypedilum vanderplanki.</title>
        <authorList>
            <person name="Yoshida Y."/>
            <person name="Kikawada T."/>
            <person name="Gusev O."/>
        </authorList>
    </citation>
    <scope>NUCLEOTIDE SEQUENCE</scope>
    <source>
        <strain evidence="4">NIAS01</strain>
        <tissue evidence="4">Whole body or cell culture</tissue>
    </source>
</reference>
<name>A0A9J6B8U4_POLVA</name>
<evidence type="ECO:0000313" key="4">
    <source>
        <dbReference type="EMBL" id="KAG5666071.1"/>
    </source>
</evidence>
<dbReference type="SUPFAM" id="SSF51445">
    <property type="entry name" value="(Trans)glycosidases"/>
    <property type="match status" value="1"/>
</dbReference>